<feature type="compositionally biased region" description="Basic and acidic residues" evidence="1">
    <location>
        <begin position="189"/>
        <end position="199"/>
    </location>
</feature>
<feature type="compositionally biased region" description="Polar residues" evidence="1">
    <location>
        <begin position="179"/>
        <end position="188"/>
    </location>
</feature>
<organism evidence="2 3">
    <name type="scientific">Linnemannia elongata AG-77</name>
    <dbReference type="NCBI Taxonomy" id="1314771"/>
    <lineage>
        <taxon>Eukaryota</taxon>
        <taxon>Fungi</taxon>
        <taxon>Fungi incertae sedis</taxon>
        <taxon>Mucoromycota</taxon>
        <taxon>Mortierellomycotina</taxon>
        <taxon>Mortierellomycetes</taxon>
        <taxon>Mortierellales</taxon>
        <taxon>Mortierellaceae</taxon>
        <taxon>Linnemannia</taxon>
    </lineage>
</organism>
<feature type="region of interest" description="Disordered" evidence="1">
    <location>
        <begin position="168"/>
        <end position="228"/>
    </location>
</feature>
<evidence type="ECO:0000256" key="1">
    <source>
        <dbReference type="SAM" id="MobiDB-lite"/>
    </source>
</evidence>
<protein>
    <submittedName>
        <fullName evidence="2">Uncharacterized protein</fullName>
    </submittedName>
</protein>
<evidence type="ECO:0000313" key="2">
    <source>
        <dbReference type="EMBL" id="OAQ25826.1"/>
    </source>
</evidence>
<feature type="compositionally biased region" description="Basic and acidic residues" evidence="1">
    <location>
        <begin position="218"/>
        <end position="228"/>
    </location>
</feature>
<reference evidence="2 3" key="1">
    <citation type="submission" date="2016-05" db="EMBL/GenBank/DDBJ databases">
        <title>Genome sequencing reveals origins of a unique bacterial endosymbiosis in the earliest lineages of terrestrial Fungi.</title>
        <authorList>
            <consortium name="DOE Joint Genome Institute"/>
            <person name="Uehling J."/>
            <person name="Gryganskyi A."/>
            <person name="Hameed K."/>
            <person name="Tschaplinski T."/>
            <person name="Misztal P."/>
            <person name="Wu S."/>
            <person name="Desiro A."/>
            <person name="Vande Pol N."/>
            <person name="Du Z.-Y."/>
            <person name="Zienkiewicz A."/>
            <person name="Zienkiewicz K."/>
            <person name="Morin E."/>
            <person name="Tisserant E."/>
            <person name="Splivallo R."/>
            <person name="Hainaut M."/>
            <person name="Henrissat B."/>
            <person name="Ohm R."/>
            <person name="Kuo A."/>
            <person name="Yan J."/>
            <person name="Lipzen A."/>
            <person name="Nolan M."/>
            <person name="Labutti K."/>
            <person name="Barry K."/>
            <person name="Goldstein A."/>
            <person name="Labbe J."/>
            <person name="Schadt C."/>
            <person name="Tuskan G."/>
            <person name="Grigoriev I."/>
            <person name="Martin F."/>
            <person name="Vilgalys R."/>
            <person name="Bonito G."/>
        </authorList>
    </citation>
    <scope>NUCLEOTIDE SEQUENCE [LARGE SCALE GENOMIC DNA]</scope>
    <source>
        <strain evidence="2 3">AG-77</strain>
    </source>
</reference>
<accession>A0A197JMW6</accession>
<proteinExistence type="predicted"/>
<dbReference type="Proteomes" id="UP000078512">
    <property type="component" value="Unassembled WGS sequence"/>
</dbReference>
<keyword evidence="3" id="KW-1185">Reference proteome</keyword>
<gene>
    <name evidence="2" type="ORF">K457DRAFT_1879327</name>
</gene>
<dbReference type="AlphaFoldDB" id="A0A197JMW6"/>
<name>A0A197JMW6_9FUNG</name>
<sequence>MAKAATTVWSSGCMGPGSLTPQVVGMRQRGSRGYLSDEFKLHQSWLRYNFPSRSRYRGILGYTNSFSESWSVLILFIDPSSSLSSPQLNYNSQLTESVANAKKVPGSLHHPFLRSLKTPLPRNHDHRNQQPLTLTQTPALVTASHHEVWVSSKLGPCSRGIPNHQPRQHGGFYCDGSDLPTNGPSSSHYSHDAGIDHETIPGPRPRFPPTGSQTYPKADPRHDQQEFR</sequence>
<evidence type="ECO:0000313" key="3">
    <source>
        <dbReference type="Proteomes" id="UP000078512"/>
    </source>
</evidence>
<dbReference type="EMBL" id="KV442074">
    <property type="protein sequence ID" value="OAQ25826.1"/>
    <property type="molecule type" value="Genomic_DNA"/>
</dbReference>